<dbReference type="AlphaFoldDB" id="A0A0F9AJ37"/>
<dbReference type="PANTHER" id="PTHR33221:SF5">
    <property type="entry name" value="HTH-TYPE TRANSCRIPTIONAL REGULATOR ISCR"/>
    <property type="match status" value="1"/>
</dbReference>
<protein>
    <recommendedName>
        <fullName evidence="3">Rrf2 family transcriptional regulator</fullName>
    </recommendedName>
</protein>
<dbReference type="Pfam" id="PF02082">
    <property type="entry name" value="Rrf2"/>
    <property type="match status" value="1"/>
</dbReference>
<keyword evidence="1" id="KW-0238">DNA-binding</keyword>
<dbReference type="GO" id="GO:0005829">
    <property type="term" value="C:cytosol"/>
    <property type="evidence" value="ECO:0007669"/>
    <property type="project" value="TreeGrafter"/>
</dbReference>
<dbReference type="GO" id="GO:0003677">
    <property type="term" value="F:DNA binding"/>
    <property type="evidence" value="ECO:0007669"/>
    <property type="project" value="UniProtKB-KW"/>
</dbReference>
<gene>
    <name evidence="2" type="ORF">LCGC14_2843160</name>
</gene>
<reference evidence="2" key="1">
    <citation type="journal article" date="2015" name="Nature">
        <title>Complex archaea that bridge the gap between prokaryotes and eukaryotes.</title>
        <authorList>
            <person name="Spang A."/>
            <person name="Saw J.H."/>
            <person name="Jorgensen S.L."/>
            <person name="Zaremba-Niedzwiedzka K."/>
            <person name="Martijn J."/>
            <person name="Lind A.E."/>
            <person name="van Eijk R."/>
            <person name="Schleper C."/>
            <person name="Guy L."/>
            <person name="Ettema T.J."/>
        </authorList>
    </citation>
    <scope>NUCLEOTIDE SEQUENCE</scope>
</reference>
<proteinExistence type="predicted"/>
<dbReference type="NCBIfam" id="TIGR00738">
    <property type="entry name" value="rrf2_super"/>
    <property type="match status" value="1"/>
</dbReference>
<accession>A0A0F9AJ37</accession>
<dbReference type="InterPro" id="IPR030489">
    <property type="entry name" value="TR_Rrf2-type_CS"/>
</dbReference>
<dbReference type="InterPro" id="IPR036388">
    <property type="entry name" value="WH-like_DNA-bd_sf"/>
</dbReference>
<dbReference type="InterPro" id="IPR036390">
    <property type="entry name" value="WH_DNA-bd_sf"/>
</dbReference>
<name>A0A0F9AJ37_9ZZZZ</name>
<comment type="caution">
    <text evidence="2">The sequence shown here is derived from an EMBL/GenBank/DDBJ whole genome shotgun (WGS) entry which is preliminary data.</text>
</comment>
<evidence type="ECO:0000313" key="2">
    <source>
        <dbReference type="EMBL" id="KKK78479.1"/>
    </source>
</evidence>
<dbReference type="PROSITE" id="PS01332">
    <property type="entry name" value="HTH_RRF2_1"/>
    <property type="match status" value="1"/>
</dbReference>
<evidence type="ECO:0000256" key="1">
    <source>
        <dbReference type="ARBA" id="ARBA00023125"/>
    </source>
</evidence>
<dbReference type="PROSITE" id="PS51197">
    <property type="entry name" value="HTH_RRF2_2"/>
    <property type="match status" value="1"/>
</dbReference>
<dbReference type="SUPFAM" id="SSF46785">
    <property type="entry name" value="Winged helix' DNA-binding domain"/>
    <property type="match status" value="1"/>
</dbReference>
<dbReference type="PANTHER" id="PTHR33221">
    <property type="entry name" value="WINGED HELIX-TURN-HELIX TRANSCRIPTIONAL REGULATOR, RRF2 FAMILY"/>
    <property type="match status" value="1"/>
</dbReference>
<dbReference type="GO" id="GO:0003700">
    <property type="term" value="F:DNA-binding transcription factor activity"/>
    <property type="evidence" value="ECO:0007669"/>
    <property type="project" value="TreeGrafter"/>
</dbReference>
<organism evidence="2">
    <name type="scientific">marine sediment metagenome</name>
    <dbReference type="NCBI Taxonomy" id="412755"/>
    <lineage>
        <taxon>unclassified sequences</taxon>
        <taxon>metagenomes</taxon>
        <taxon>ecological metagenomes</taxon>
    </lineage>
</organism>
<evidence type="ECO:0008006" key="3">
    <source>
        <dbReference type="Google" id="ProtNLM"/>
    </source>
</evidence>
<dbReference type="InterPro" id="IPR000944">
    <property type="entry name" value="Tscrpt_reg_Rrf2"/>
</dbReference>
<sequence>MITITSKSRYAVSALVELARLGAGPGEKPVPIAELARRRNIPLQFLEQLFATLRRAGVLQSQRGVKGGYTFMKDPGELKLLEVVELLDGEVGAEAKDAGGVWSEAVEALRAVLGGTTVGDVLQQEAEAAGGQMYHI</sequence>
<dbReference type="Gene3D" id="1.10.10.10">
    <property type="entry name" value="Winged helix-like DNA-binding domain superfamily/Winged helix DNA-binding domain"/>
    <property type="match status" value="1"/>
</dbReference>
<dbReference type="EMBL" id="LAZR01054473">
    <property type="protein sequence ID" value="KKK78479.1"/>
    <property type="molecule type" value="Genomic_DNA"/>
</dbReference>